<gene>
    <name evidence="2" type="ORF">BU16DRAFT_574481</name>
</gene>
<dbReference type="InterPro" id="IPR052895">
    <property type="entry name" value="HetReg/Transcr_Mod"/>
</dbReference>
<dbReference type="Pfam" id="PF26639">
    <property type="entry name" value="Het-6_barrel"/>
    <property type="match status" value="1"/>
</dbReference>
<dbReference type="Pfam" id="PF06985">
    <property type="entry name" value="HET"/>
    <property type="match status" value="1"/>
</dbReference>
<name>A0A6A6QIK3_9PEZI</name>
<dbReference type="Proteomes" id="UP000799750">
    <property type="component" value="Unassembled WGS sequence"/>
</dbReference>
<protein>
    <submittedName>
        <fullName evidence="2">HET-domain-containing protein</fullName>
    </submittedName>
</protein>
<reference evidence="2" key="1">
    <citation type="journal article" date="2020" name="Stud. Mycol.">
        <title>101 Dothideomycetes genomes: a test case for predicting lifestyles and emergence of pathogens.</title>
        <authorList>
            <person name="Haridas S."/>
            <person name="Albert R."/>
            <person name="Binder M."/>
            <person name="Bloem J."/>
            <person name="Labutti K."/>
            <person name="Salamov A."/>
            <person name="Andreopoulos B."/>
            <person name="Baker S."/>
            <person name="Barry K."/>
            <person name="Bills G."/>
            <person name="Bluhm B."/>
            <person name="Cannon C."/>
            <person name="Castanera R."/>
            <person name="Culley D."/>
            <person name="Daum C."/>
            <person name="Ezra D."/>
            <person name="Gonzalez J."/>
            <person name="Henrissat B."/>
            <person name="Kuo A."/>
            <person name="Liang C."/>
            <person name="Lipzen A."/>
            <person name="Lutzoni F."/>
            <person name="Magnuson J."/>
            <person name="Mondo S."/>
            <person name="Nolan M."/>
            <person name="Ohm R."/>
            <person name="Pangilinan J."/>
            <person name="Park H.-J."/>
            <person name="Ramirez L."/>
            <person name="Alfaro M."/>
            <person name="Sun H."/>
            <person name="Tritt A."/>
            <person name="Yoshinaga Y."/>
            <person name="Zwiers L.-H."/>
            <person name="Turgeon B."/>
            <person name="Goodwin S."/>
            <person name="Spatafora J."/>
            <person name="Crous P."/>
            <person name="Grigoriev I."/>
        </authorList>
    </citation>
    <scope>NUCLEOTIDE SEQUENCE</scope>
    <source>
        <strain evidence="2">CBS 269.34</strain>
    </source>
</reference>
<accession>A0A6A6QIK3</accession>
<proteinExistence type="predicted"/>
<feature type="domain" description="Heterokaryon incompatibility" evidence="1">
    <location>
        <begin position="115"/>
        <end position="277"/>
    </location>
</feature>
<evidence type="ECO:0000313" key="3">
    <source>
        <dbReference type="Proteomes" id="UP000799750"/>
    </source>
</evidence>
<evidence type="ECO:0000313" key="2">
    <source>
        <dbReference type="EMBL" id="KAF2491287.1"/>
    </source>
</evidence>
<dbReference type="PANTHER" id="PTHR24148">
    <property type="entry name" value="ANKYRIN REPEAT DOMAIN-CONTAINING PROTEIN 39 HOMOLOG-RELATED"/>
    <property type="match status" value="1"/>
</dbReference>
<keyword evidence="3" id="KW-1185">Reference proteome</keyword>
<dbReference type="EMBL" id="MU004195">
    <property type="protein sequence ID" value="KAF2491287.1"/>
    <property type="molecule type" value="Genomic_DNA"/>
</dbReference>
<dbReference type="OrthoDB" id="4850726at2759"/>
<dbReference type="InterPro" id="IPR010730">
    <property type="entry name" value="HET"/>
</dbReference>
<organism evidence="2 3">
    <name type="scientific">Lophium mytilinum</name>
    <dbReference type="NCBI Taxonomy" id="390894"/>
    <lineage>
        <taxon>Eukaryota</taxon>
        <taxon>Fungi</taxon>
        <taxon>Dikarya</taxon>
        <taxon>Ascomycota</taxon>
        <taxon>Pezizomycotina</taxon>
        <taxon>Dothideomycetes</taxon>
        <taxon>Pleosporomycetidae</taxon>
        <taxon>Mytilinidiales</taxon>
        <taxon>Mytilinidiaceae</taxon>
        <taxon>Lophium</taxon>
    </lineage>
</organism>
<dbReference type="AlphaFoldDB" id="A0A6A6QIK3"/>
<dbReference type="PANTHER" id="PTHR24148:SF73">
    <property type="entry name" value="HET DOMAIN PROTEIN (AFU_ORTHOLOGUE AFUA_8G01020)"/>
    <property type="match status" value="1"/>
</dbReference>
<evidence type="ECO:0000259" key="1">
    <source>
        <dbReference type="Pfam" id="PF06985"/>
    </source>
</evidence>
<sequence length="713" mass="80148">MASYTYQKLDVSNEEIRLISLIPGKADDDILSSIFHAPLIPPQAKSNAYRPSLEEVEQTLPEDWTVQENLEGRYLFIQLGTSGKPNSWTHPDPSFDNSSVDFKIQQPLPDFEPKYDALSYPWGLAINPVTAHILDPSSKQHQTDIQIGSNLACALRHLRYNDQPRTLWIDAVCINQSDMDERNAQVKRMGMIYSLARKVVIWLGPEADDSTHAISTLVYFGKQVEYFTSEKIGDSPGATEPKWWNPVCQLPYDERTWSSLVALFRRPWFSRVWVLQEALLANQKAEIQCGDAFCPWTTVQKAIQILPGKAGVPREVASSITSYRNALLGGVKRSFTRLMLWATYRHCTDPRDKVYGVLSLLSPLIQNKIEPQYSIPMSQVYMTTFLVYLNHVKRLELLDQCTLGDRCDGLPSWVPNWAISGGVSSGHIIQYVRQPSGLSAAHAKLLSSDTLEVVGKRCARISSVNSSTSDDTADILAAIRLWEPEGLQTKTYVSGGSLLDAFLEVVVQGRTRERCPYARNFPTLAELRKEYQELLLGNPAHGEGLSYLKRFSTVHMLSLLTTREGYLGVGSQGAKEGDFVCVLLGCNRPKLLRETASGDFLVVGDCFFHGLMDAESLLGPLPVHLRMELLCPDGFYETAFYNASTKERSTEDARLPSLSPEWEITQRERTQDDPFFFREFKNLITGETLTSDPRMLPGALEQRGVTLDTFRLV</sequence>